<dbReference type="Pfam" id="PF12706">
    <property type="entry name" value="Lactamase_B_2"/>
    <property type="match status" value="1"/>
</dbReference>
<evidence type="ECO:0000313" key="2">
    <source>
        <dbReference type="EMBL" id="KAH9530068.1"/>
    </source>
</evidence>
<dbReference type="SUPFAM" id="SSF56281">
    <property type="entry name" value="Metallo-hydrolase/oxidoreductase"/>
    <property type="match status" value="1"/>
</dbReference>
<evidence type="ECO:0000259" key="1">
    <source>
        <dbReference type="Pfam" id="PF12706"/>
    </source>
</evidence>
<dbReference type="InterPro" id="IPR036866">
    <property type="entry name" value="RibonucZ/Hydroxyglut_hydro"/>
</dbReference>
<organism evidence="2 3">
    <name type="scientific">Dermatophagoides farinae</name>
    <name type="common">American house dust mite</name>
    <dbReference type="NCBI Taxonomy" id="6954"/>
    <lineage>
        <taxon>Eukaryota</taxon>
        <taxon>Metazoa</taxon>
        <taxon>Ecdysozoa</taxon>
        <taxon>Arthropoda</taxon>
        <taxon>Chelicerata</taxon>
        <taxon>Arachnida</taxon>
        <taxon>Acari</taxon>
        <taxon>Acariformes</taxon>
        <taxon>Sarcoptiformes</taxon>
        <taxon>Astigmata</taxon>
        <taxon>Psoroptidia</taxon>
        <taxon>Analgoidea</taxon>
        <taxon>Pyroglyphidae</taxon>
        <taxon>Dermatophagoidinae</taxon>
        <taxon>Dermatophagoides</taxon>
    </lineage>
</organism>
<dbReference type="InterPro" id="IPR001279">
    <property type="entry name" value="Metallo-B-lactamas"/>
</dbReference>
<reference evidence="2" key="1">
    <citation type="submission" date="2013-05" db="EMBL/GenBank/DDBJ databases">
        <authorList>
            <person name="Yim A.K.Y."/>
            <person name="Chan T.F."/>
            <person name="Ji K.M."/>
            <person name="Liu X.Y."/>
            <person name="Zhou J.W."/>
            <person name="Li R.Q."/>
            <person name="Yang K.Y."/>
            <person name="Li J."/>
            <person name="Li M."/>
            <person name="Law P.T.W."/>
            <person name="Wu Y.L."/>
            <person name="Cai Z.L."/>
            <person name="Qin H."/>
            <person name="Bao Y."/>
            <person name="Leung R.K.K."/>
            <person name="Ng P.K.S."/>
            <person name="Zou J."/>
            <person name="Zhong X.J."/>
            <person name="Ran P.X."/>
            <person name="Zhong N.S."/>
            <person name="Liu Z.G."/>
            <person name="Tsui S.K.W."/>
        </authorList>
    </citation>
    <scope>NUCLEOTIDE SEQUENCE</scope>
    <source>
        <strain evidence="2">Derf</strain>
        <tissue evidence="2">Whole organism</tissue>
    </source>
</reference>
<dbReference type="Proteomes" id="UP000790347">
    <property type="component" value="Unassembled WGS sequence"/>
</dbReference>
<dbReference type="EMBL" id="ASGP02000001">
    <property type="protein sequence ID" value="KAH9530068.1"/>
    <property type="molecule type" value="Genomic_DNA"/>
</dbReference>
<accession>A0A922IFI4</accession>
<sequence>MIQKFKFLSKRTNSCEQNDDYNNNDSSVITSGSEKKLVSRNAVICSSGKDKYRHDSERANIPIRPVNSELEYVPESNNNNNNHLKVNNPIHASRQSMYCTNDLIASTSSLCPSHHSQLSRQNSTTSQVVKRHTVVNRLDLESSMMIGGKFQNPWPNYRSPTFTNILKLGLSRDKSNVASKKDLNQHLPILEPNISTEPPENSFRITWLGHASVLAEFDNMAVLTDPMFSERASPSQVIGPKRYRDPPCTVHDLPSNLDAVVISHSHYDHLDLNTVVLLNARYGSDLRWFIPIGLGDWFGRVGCENVVELDWWEENCVPDKNDVSFVFTPSQHWSKRTLTDDNKSLWGSWVVKGPRYRFFFTGDTGFCDVFKRIGSIYGPFDVSAIPIGSYEPRRYMKYQHINPAEAVQLHKDLRSKFSVAIHWGTFAFSDEHFLEPRNRLRIEAEKARINCKKFATFMHGETRIITPSGKVESTHQNKIVT</sequence>
<dbReference type="AlphaFoldDB" id="A0A922IFI4"/>
<dbReference type="Gene3D" id="3.60.15.10">
    <property type="entry name" value="Ribonuclease Z/Hydroxyacylglutathione hydrolase-like"/>
    <property type="match status" value="1"/>
</dbReference>
<dbReference type="PANTHER" id="PTHR15032">
    <property type="entry name" value="N-ACYL-PHOSPHATIDYLETHANOLAMINE-HYDROLYZING PHOSPHOLIPASE D"/>
    <property type="match status" value="1"/>
</dbReference>
<evidence type="ECO:0000313" key="3">
    <source>
        <dbReference type="Proteomes" id="UP000790347"/>
    </source>
</evidence>
<proteinExistence type="predicted"/>
<protein>
    <recommendedName>
        <fullName evidence="1">Metallo-beta-lactamase domain-containing protein</fullName>
    </recommendedName>
</protein>
<dbReference type="GO" id="GO:0070292">
    <property type="term" value="P:N-acylphosphatidylethanolamine metabolic process"/>
    <property type="evidence" value="ECO:0007669"/>
    <property type="project" value="TreeGrafter"/>
</dbReference>
<dbReference type="PANTHER" id="PTHR15032:SF4">
    <property type="entry name" value="N-ACYL-PHOSPHATIDYLETHANOLAMINE-HYDROLYZING PHOSPHOLIPASE D"/>
    <property type="match status" value="1"/>
</dbReference>
<dbReference type="GO" id="GO:0005737">
    <property type="term" value="C:cytoplasm"/>
    <property type="evidence" value="ECO:0007669"/>
    <property type="project" value="TreeGrafter"/>
</dbReference>
<comment type="caution">
    <text evidence="2">The sequence shown here is derived from an EMBL/GenBank/DDBJ whole genome shotgun (WGS) entry which is preliminary data.</text>
</comment>
<dbReference type="GO" id="GO:0070291">
    <property type="term" value="P:N-acylethanolamine metabolic process"/>
    <property type="evidence" value="ECO:0007669"/>
    <property type="project" value="TreeGrafter"/>
</dbReference>
<name>A0A922IFI4_DERFA</name>
<dbReference type="GO" id="GO:0070290">
    <property type="term" value="F:N-acylphosphatidylethanolamine-specific phospholipase D activity"/>
    <property type="evidence" value="ECO:0007669"/>
    <property type="project" value="TreeGrafter"/>
</dbReference>
<keyword evidence="3" id="KW-1185">Reference proteome</keyword>
<feature type="domain" description="Metallo-beta-lactamase" evidence="1">
    <location>
        <begin position="222"/>
        <end position="423"/>
    </location>
</feature>
<gene>
    <name evidence="2" type="ORF">DERF_003906</name>
</gene>
<dbReference type="GO" id="GO:0031123">
    <property type="term" value="P:RNA 3'-end processing"/>
    <property type="evidence" value="ECO:0007669"/>
    <property type="project" value="UniProtKB-ARBA"/>
</dbReference>
<reference evidence="2" key="2">
    <citation type="journal article" date="2022" name="Res Sq">
        <title>Comparative Genomics Reveals Insights into the Divergent Evolution of Astigmatic Mites and Household Pest Adaptations.</title>
        <authorList>
            <person name="Xiong Q."/>
            <person name="Wan A.T.-Y."/>
            <person name="Liu X.-Y."/>
            <person name="Fung C.S.-H."/>
            <person name="Xiao X."/>
            <person name="Malainual N."/>
            <person name="Hou J."/>
            <person name="Wang L."/>
            <person name="Wang M."/>
            <person name="Yang K."/>
            <person name="Cui Y."/>
            <person name="Leung E."/>
            <person name="Nong W."/>
            <person name="Shin S.-K."/>
            <person name="Au S."/>
            <person name="Jeong K.Y."/>
            <person name="Chew F.T."/>
            <person name="Hui J."/>
            <person name="Leung T.F."/>
            <person name="Tungtrongchitr A."/>
            <person name="Zhong N."/>
            <person name="Liu Z."/>
            <person name="Tsui S."/>
        </authorList>
    </citation>
    <scope>NUCLEOTIDE SEQUENCE</scope>
    <source>
        <strain evidence="2">Derf</strain>
        <tissue evidence="2">Whole organism</tissue>
    </source>
</reference>